<dbReference type="Pfam" id="PF22645">
    <property type="entry name" value="GKRP_SIS_N"/>
    <property type="match status" value="1"/>
</dbReference>
<dbReference type="RefSeq" id="WP_094452589.1">
    <property type="nucleotide sequence ID" value="NZ_NOXU01000010.1"/>
</dbReference>
<dbReference type="EMBL" id="NOXU01000010">
    <property type="protein sequence ID" value="OYQ37797.1"/>
    <property type="molecule type" value="Genomic_DNA"/>
</dbReference>
<dbReference type="AlphaFoldDB" id="A0A255Z8B7"/>
<evidence type="ECO:0000259" key="3">
    <source>
        <dbReference type="PROSITE" id="PS51464"/>
    </source>
</evidence>
<dbReference type="GO" id="GO:0016835">
    <property type="term" value="F:carbon-oxygen lyase activity"/>
    <property type="evidence" value="ECO:0007669"/>
    <property type="project" value="InterPro"/>
</dbReference>
<sequence>MKTESISARYLDMDAWPTTDAVQAMLESQFDAVAAVRSQTQVLAAASDAAAARLGEVGRLIYVGAGTSGRLAVQDGVELGPTYNWPKERSVFALAGGMGALSASAEDAEDRAEQGEAVIRAAQVGPADVVIGLAASGTTPFTVAAVAVARAAGALTIGMANNSGTPLLRAAEYPICLETGGEFIAGSTRMKAGTAQKIAINILSTAIMVRLGRVYRGMMVDMRVSNEKLRDRGTRIVVEITGCALPAAAEALQQADGNIRIACLVAVGLPLADAQDQLTNAGGSLRDALSAAHRALSENGR</sequence>
<dbReference type="InterPro" id="IPR040190">
    <property type="entry name" value="MURQ/GCKR"/>
</dbReference>
<keyword evidence="2" id="KW-0119">Carbohydrate metabolism</keyword>
<dbReference type="GO" id="GO:0016803">
    <property type="term" value="F:ether hydrolase activity"/>
    <property type="evidence" value="ECO:0007669"/>
    <property type="project" value="TreeGrafter"/>
</dbReference>
<dbReference type="InterPro" id="IPR005488">
    <property type="entry name" value="Etherase_MurQ"/>
</dbReference>
<proteinExistence type="predicted"/>
<organism evidence="4 5">
    <name type="scientific">Niveispirillum lacus</name>
    <dbReference type="NCBI Taxonomy" id="1981099"/>
    <lineage>
        <taxon>Bacteria</taxon>
        <taxon>Pseudomonadati</taxon>
        <taxon>Pseudomonadota</taxon>
        <taxon>Alphaproteobacteria</taxon>
        <taxon>Rhodospirillales</taxon>
        <taxon>Azospirillaceae</taxon>
        <taxon>Niveispirillum</taxon>
    </lineage>
</organism>
<dbReference type="CDD" id="cd05007">
    <property type="entry name" value="SIS_Etherase"/>
    <property type="match status" value="1"/>
</dbReference>
<evidence type="ECO:0000256" key="1">
    <source>
        <dbReference type="ARBA" id="ARBA00023239"/>
    </source>
</evidence>
<dbReference type="OrthoDB" id="9813395at2"/>
<dbReference type="PANTHER" id="PTHR10088">
    <property type="entry name" value="GLUCOKINASE REGULATORY PROTEIN"/>
    <property type="match status" value="1"/>
</dbReference>
<dbReference type="NCBIfam" id="NF009222">
    <property type="entry name" value="PRK12570.1"/>
    <property type="match status" value="1"/>
</dbReference>
<feature type="domain" description="SIS" evidence="3">
    <location>
        <begin position="50"/>
        <end position="213"/>
    </location>
</feature>
<dbReference type="GO" id="GO:0046348">
    <property type="term" value="P:amino sugar catabolic process"/>
    <property type="evidence" value="ECO:0007669"/>
    <property type="project" value="InterPro"/>
</dbReference>
<evidence type="ECO:0000256" key="2">
    <source>
        <dbReference type="ARBA" id="ARBA00023277"/>
    </source>
</evidence>
<dbReference type="InterPro" id="IPR001347">
    <property type="entry name" value="SIS_dom"/>
</dbReference>
<reference evidence="4 5" key="1">
    <citation type="submission" date="2017-07" db="EMBL/GenBank/DDBJ databases">
        <title>Niveispirillum cyanobacteriorum sp. nov., isolated from cyanobacterial aggregates in a eutrophic lake.</title>
        <authorList>
            <person name="Cai H."/>
        </authorList>
    </citation>
    <scope>NUCLEOTIDE SEQUENCE [LARGE SCALE GENOMIC DNA]</scope>
    <source>
        <strain evidence="5">TH1-14</strain>
    </source>
</reference>
<keyword evidence="5" id="KW-1185">Reference proteome</keyword>
<protein>
    <submittedName>
        <fullName evidence="4">N-acetylmuramic acid 6-phosphate etherase</fullName>
    </submittedName>
</protein>
<dbReference type="PANTHER" id="PTHR10088:SF4">
    <property type="entry name" value="GLUCOKINASE REGULATORY PROTEIN"/>
    <property type="match status" value="1"/>
</dbReference>
<dbReference type="SUPFAM" id="SSF53697">
    <property type="entry name" value="SIS domain"/>
    <property type="match status" value="1"/>
</dbReference>
<dbReference type="PROSITE" id="PS51464">
    <property type="entry name" value="SIS"/>
    <property type="match status" value="1"/>
</dbReference>
<dbReference type="NCBIfam" id="NF003915">
    <property type="entry name" value="PRK05441.1"/>
    <property type="match status" value="1"/>
</dbReference>
<name>A0A255Z8B7_9PROT</name>
<dbReference type="Gene3D" id="1.10.8.1080">
    <property type="match status" value="1"/>
</dbReference>
<comment type="caution">
    <text evidence="4">The sequence shown here is derived from an EMBL/GenBank/DDBJ whole genome shotgun (WGS) entry which is preliminary data.</text>
</comment>
<accession>A0A255Z8B7</accession>
<dbReference type="InterPro" id="IPR046348">
    <property type="entry name" value="SIS_dom_sf"/>
</dbReference>
<dbReference type="GO" id="GO:0097367">
    <property type="term" value="F:carbohydrate derivative binding"/>
    <property type="evidence" value="ECO:0007669"/>
    <property type="project" value="InterPro"/>
</dbReference>
<evidence type="ECO:0000313" key="5">
    <source>
        <dbReference type="Proteomes" id="UP000216998"/>
    </source>
</evidence>
<gene>
    <name evidence="4" type="ORF">CHU95_00355</name>
</gene>
<dbReference type="Proteomes" id="UP000216998">
    <property type="component" value="Unassembled WGS sequence"/>
</dbReference>
<evidence type="ECO:0000313" key="4">
    <source>
        <dbReference type="EMBL" id="OYQ37797.1"/>
    </source>
</evidence>
<dbReference type="GO" id="GO:0009254">
    <property type="term" value="P:peptidoglycan turnover"/>
    <property type="evidence" value="ECO:0007669"/>
    <property type="project" value="TreeGrafter"/>
</dbReference>
<keyword evidence="1" id="KW-0456">Lyase</keyword>
<dbReference type="Gene3D" id="3.40.50.10490">
    <property type="entry name" value="Glucose-6-phosphate isomerase like protein, domain 1"/>
    <property type="match status" value="1"/>
</dbReference>